<dbReference type="Gene3D" id="1.25.40.10">
    <property type="entry name" value="Tetratricopeptide repeat domain"/>
    <property type="match status" value="1"/>
</dbReference>
<protein>
    <submittedName>
        <fullName evidence="6">CheR family methyltransferase</fullName>
    </submittedName>
</protein>
<gene>
    <name evidence="6" type="ORF">ACIPEN_10930</name>
</gene>
<dbReference type="PROSITE" id="PS50005">
    <property type="entry name" value="TPR"/>
    <property type="match status" value="1"/>
</dbReference>
<dbReference type="InterPro" id="IPR000780">
    <property type="entry name" value="CheR_MeTrfase"/>
</dbReference>
<dbReference type="Pfam" id="PF01739">
    <property type="entry name" value="CheR"/>
    <property type="match status" value="1"/>
</dbReference>
<dbReference type="GO" id="GO:0032259">
    <property type="term" value="P:methylation"/>
    <property type="evidence" value="ECO:0007669"/>
    <property type="project" value="UniProtKB-KW"/>
</dbReference>
<dbReference type="PANTHER" id="PTHR24422">
    <property type="entry name" value="CHEMOTAXIS PROTEIN METHYLTRANSFERASE"/>
    <property type="match status" value="1"/>
</dbReference>
<dbReference type="SUPFAM" id="SSF48452">
    <property type="entry name" value="TPR-like"/>
    <property type="match status" value="1"/>
</dbReference>
<feature type="repeat" description="TPR" evidence="4">
    <location>
        <begin position="353"/>
        <end position="386"/>
    </location>
</feature>
<keyword evidence="3" id="KW-0949">S-adenosyl-L-methionine</keyword>
<keyword evidence="7" id="KW-1185">Reference proteome</keyword>
<dbReference type="EMBL" id="JBIUZV010000005">
    <property type="protein sequence ID" value="MFJ3046338.1"/>
    <property type="molecule type" value="Genomic_DNA"/>
</dbReference>
<feature type="domain" description="CheR-type methyltransferase" evidence="5">
    <location>
        <begin position="1"/>
        <end position="240"/>
    </location>
</feature>
<dbReference type="PROSITE" id="PS50123">
    <property type="entry name" value="CHER"/>
    <property type="match status" value="1"/>
</dbReference>
<dbReference type="SUPFAM" id="SSF53335">
    <property type="entry name" value="S-adenosyl-L-methionine-dependent methyltransferases"/>
    <property type="match status" value="1"/>
</dbReference>
<dbReference type="InterPro" id="IPR011990">
    <property type="entry name" value="TPR-like_helical_dom_sf"/>
</dbReference>
<evidence type="ECO:0000256" key="3">
    <source>
        <dbReference type="ARBA" id="ARBA00022691"/>
    </source>
</evidence>
<dbReference type="InterPro" id="IPR050903">
    <property type="entry name" value="Bact_Chemotaxis_MeTrfase"/>
</dbReference>
<dbReference type="InterPro" id="IPR019734">
    <property type="entry name" value="TPR_rpt"/>
</dbReference>
<evidence type="ECO:0000256" key="1">
    <source>
        <dbReference type="ARBA" id="ARBA00022603"/>
    </source>
</evidence>
<keyword evidence="2" id="KW-0808">Transferase</keyword>
<accession>A0ABW8EZ84</accession>
<dbReference type="PANTHER" id="PTHR24422:SF19">
    <property type="entry name" value="CHEMOTAXIS PROTEIN METHYLTRANSFERASE"/>
    <property type="match status" value="1"/>
</dbReference>
<organism evidence="6 7">
    <name type="scientific">Herbaspirillum chlorophenolicum</name>
    <dbReference type="NCBI Taxonomy" id="211589"/>
    <lineage>
        <taxon>Bacteria</taxon>
        <taxon>Pseudomonadati</taxon>
        <taxon>Pseudomonadota</taxon>
        <taxon>Betaproteobacteria</taxon>
        <taxon>Burkholderiales</taxon>
        <taxon>Oxalobacteraceae</taxon>
        <taxon>Herbaspirillum</taxon>
    </lineage>
</organism>
<dbReference type="SMART" id="SM00138">
    <property type="entry name" value="MeTrc"/>
    <property type="match status" value="1"/>
</dbReference>
<dbReference type="InterPro" id="IPR029063">
    <property type="entry name" value="SAM-dependent_MTases_sf"/>
</dbReference>
<dbReference type="Proteomes" id="UP001617427">
    <property type="component" value="Unassembled WGS sequence"/>
</dbReference>
<comment type="caution">
    <text evidence="6">The sequence shown here is derived from an EMBL/GenBank/DDBJ whole genome shotgun (WGS) entry which is preliminary data.</text>
</comment>
<name>A0ABW8EZ84_9BURK</name>
<evidence type="ECO:0000259" key="5">
    <source>
        <dbReference type="PROSITE" id="PS50123"/>
    </source>
</evidence>
<sequence length="429" mass="46870">MNALKGIAEKLKTAMGLDMATVGSSLIERVVHERMAALNLDKDETYLAQLHIDPAELQNLIELAVVPETWFFRDREAMLAVARLGREKLASAQVARLRILSLPCSTGEEPYSVAMALFDQGVPASAFRIDAIDIRTRSLEIAAAGLYGRNSFRGRELGFRDRYFTQQDTEWRIADEVKAQVAFVPGNLLAADFMRNEQPYDFILCRNVLIYFDREVQQQAVAMLDRLLKDDGHIFVGPAEGGIMLNSRVAPAGIPLAFGFRKRRADEPAFLPVSKTMPVRVAALLPVQAKPRPSAAKVRPSAPQPEAVPATDLAAGKAQADLLAQARRLADQGEFARANALCEKAVQEHGPSAEAFYLHGLISDAGGDVAGAQRCYRKAIYLVPDHHEALLHLAALLQAQGDAAGASRMRERAQRVEQSVMKTGGLAHG</sequence>
<keyword evidence="4" id="KW-0802">TPR repeat</keyword>
<evidence type="ECO:0000313" key="7">
    <source>
        <dbReference type="Proteomes" id="UP001617427"/>
    </source>
</evidence>
<dbReference type="Gene3D" id="3.40.50.150">
    <property type="entry name" value="Vaccinia Virus protein VP39"/>
    <property type="match status" value="1"/>
</dbReference>
<dbReference type="RefSeq" id="WP_402700389.1">
    <property type="nucleotide sequence ID" value="NZ_JBIUZV010000005.1"/>
</dbReference>
<dbReference type="InterPro" id="IPR022642">
    <property type="entry name" value="CheR_C"/>
</dbReference>
<evidence type="ECO:0000256" key="4">
    <source>
        <dbReference type="PROSITE-ProRule" id="PRU00339"/>
    </source>
</evidence>
<proteinExistence type="predicted"/>
<dbReference type="PRINTS" id="PR00996">
    <property type="entry name" value="CHERMTFRASE"/>
</dbReference>
<keyword evidence="1 6" id="KW-0489">Methyltransferase</keyword>
<evidence type="ECO:0000256" key="2">
    <source>
        <dbReference type="ARBA" id="ARBA00022679"/>
    </source>
</evidence>
<evidence type="ECO:0000313" key="6">
    <source>
        <dbReference type="EMBL" id="MFJ3046338.1"/>
    </source>
</evidence>
<reference evidence="6 7" key="1">
    <citation type="submission" date="2024-10" db="EMBL/GenBank/DDBJ databases">
        <title>The Natural Products Discovery Center: Release of the First 8490 Sequenced Strains for Exploring Actinobacteria Biosynthetic Diversity.</title>
        <authorList>
            <person name="Kalkreuter E."/>
            <person name="Kautsar S.A."/>
            <person name="Yang D."/>
            <person name="Bader C.D."/>
            <person name="Teijaro C.N."/>
            <person name="Fluegel L."/>
            <person name="Davis C.M."/>
            <person name="Simpson J.R."/>
            <person name="Lauterbach L."/>
            <person name="Steele A.D."/>
            <person name="Gui C."/>
            <person name="Meng S."/>
            <person name="Li G."/>
            <person name="Viehrig K."/>
            <person name="Ye F."/>
            <person name="Su P."/>
            <person name="Kiefer A.F."/>
            <person name="Nichols A."/>
            <person name="Cepeda A.J."/>
            <person name="Yan W."/>
            <person name="Fan B."/>
            <person name="Jiang Y."/>
            <person name="Adhikari A."/>
            <person name="Zheng C.-J."/>
            <person name="Schuster L."/>
            <person name="Cowan T.M."/>
            <person name="Smanski M.J."/>
            <person name="Chevrette M.G."/>
            <person name="De Carvalho L.P.S."/>
            <person name="Shen B."/>
        </authorList>
    </citation>
    <scope>NUCLEOTIDE SEQUENCE [LARGE SCALE GENOMIC DNA]</scope>
    <source>
        <strain evidence="6 7">NPDC087045</strain>
    </source>
</reference>
<dbReference type="GO" id="GO:0008168">
    <property type="term" value="F:methyltransferase activity"/>
    <property type="evidence" value="ECO:0007669"/>
    <property type="project" value="UniProtKB-KW"/>
</dbReference>